<proteinExistence type="evidence at transcript level"/>
<evidence type="ECO:0000256" key="2">
    <source>
        <dbReference type="ARBA" id="ARBA00022692"/>
    </source>
</evidence>
<sequence>METIPTWQVVSLAGILGWILFSRLTNLTVRVRSFTQPFVTSQVENWISFVLRVQSLKHPFLDAFFSYLSCIVSVPFYTGFLPLLFWSGHCKLGRQMTLLMAFCNYTGNCIKDIVSAPRPLSPPVRRLVITEEEKENALEYGLPSSHTLNTICLSGYLLYYIINNFDSTNGFVFKLVVISLLVTLSLLIGIGRIYLGMHSLIDVLGAAVLGTMILVLWFTVHERLDSFITSGKNVTSFWASFAFLLLFAYPTPELPTPSFEFHVAFNGVALGVVSGINRTFSEFHNEYVPRLFGPHLGATMFFKRVMIGLPIIIAVKFVSKALAKGLLPLICNLMGVPIKSSSYVQPVKGATVSAVKSQGVGQLSGYLQKIFLSPPEECYDVDTGIRLLQYAGLSWSVVELVPLVFQYMRL</sequence>
<dbReference type="AlphaFoldDB" id="B8LS44"/>
<feature type="transmembrane region" description="Helical" evidence="8">
    <location>
        <begin position="171"/>
        <end position="194"/>
    </location>
</feature>
<dbReference type="SMART" id="SM00014">
    <property type="entry name" value="acidPPc"/>
    <property type="match status" value="1"/>
</dbReference>
<dbReference type="InterPro" id="IPR000326">
    <property type="entry name" value="PAP2/HPO"/>
</dbReference>
<dbReference type="GO" id="GO:0042392">
    <property type="term" value="F:sphingosine-1-phosphate phosphatase activity"/>
    <property type="evidence" value="ECO:0007669"/>
    <property type="project" value="TreeGrafter"/>
</dbReference>
<keyword evidence="5 8" id="KW-1133">Transmembrane helix</keyword>
<evidence type="ECO:0000259" key="9">
    <source>
        <dbReference type="SMART" id="SM00014"/>
    </source>
</evidence>
<dbReference type="Gene3D" id="1.20.144.10">
    <property type="entry name" value="Phosphatidic acid phosphatase type 2/haloperoxidase"/>
    <property type="match status" value="1"/>
</dbReference>
<protein>
    <recommendedName>
        <fullName evidence="9">Phosphatidic acid phosphatase type 2/haloperoxidase domain-containing protein</fullName>
    </recommendedName>
</protein>
<keyword evidence="3" id="KW-0378">Hydrolase</keyword>
<evidence type="ECO:0000256" key="7">
    <source>
        <dbReference type="ARBA" id="ARBA00038324"/>
    </source>
</evidence>
<dbReference type="PANTHER" id="PTHR14969:SF28">
    <property type="entry name" value="DIHYDROSPHINGOSINE 1-PHOSPHATE PHOSPHATASE LCB3-RELATED"/>
    <property type="match status" value="1"/>
</dbReference>
<evidence type="ECO:0000256" key="8">
    <source>
        <dbReference type="SAM" id="Phobius"/>
    </source>
</evidence>
<dbReference type="GO" id="GO:0005789">
    <property type="term" value="C:endoplasmic reticulum membrane"/>
    <property type="evidence" value="ECO:0007669"/>
    <property type="project" value="UniProtKB-SubCell"/>
</dbReference>
<dbReference type="SUPFAM" id="SSF48317">
    <property type="entry name" value="Acid phosphatase/Vanadium-dependent haloperoxidase"/>
    <property type="match status" value="1"/>
</dbReference>
<dbReference type="Pfam" id="PF01569">
    <property type="entry name" value="PAP2"/>
    <property type="match status" value="1"/>
</dbReference>
<reference evidence="10" key="1">
    <citation type="submission" date="2007-06" db="EMBL/GenBank/DDBJ databases">
        <title>Full length cDNA sequences from Sitka Spruce (Picea sitchensis).</title>
        <authorList>
            <person name="Ralph S.G."/>
            <person name="Chun H.E."/>
            <person name="Liao N."/>
            <person name="Ali J."/>
            <person name="Reid K."/>
            <person name="Kolosova N."/>
            <person name="Cooper N."/>
            <person name="Cullis C."/>
            <person name="Jancsik S."/>
            <person name="Moore R."/>
            <person name="Mayo M."/>
            <person name="Wagner S."/>
            <person name="Holt R.A."/>
            <person name="Jones S.J.M."/>
            <person name="Marra M.A."/>
            <person name="Ritland C.E."/>
            <person name="Ritland K."/>
            <person name="Bohlmann J."/>
        </authorList>
    </citation>
    <scope>NUCLEOTIDE SEQUENCE</scope>
    <source>
        <tissue evidence="10">Bark</tissue>
    </source>
</reference>
<evidence type="ECO:0000256" key="5">
    <source>
        <dbReference type="ARBA" id="ARBA00022989"/>
    </source>
</evidence>
<feature type="transmembrane region" description="Helical" evidence="8">
    <location>
        <begin position="140"/>
        <end position="159"/>
    </location>
</feature>
<evidence type="ECO:0000256" key="3">
    <source>
        <dbReference type="ARBA" id="ARBA00022801"/>
    </source>
</evidence>
<dbReference type="PANTHER" id="PTHR14969">
    <property type="entry name" value="SPHINGOSINE-1-PHOSPHATE PHOSPHOHYDROLASE"/>
    <property type="match status" value="1"/>
</dbReference>
<keyword evidence="6 8" id="KW-0472">Membrane</keyword>
<comment type="similarity">
    <text evidence="7">Belongs to the type 2 lipid phosphate phosphatase family.</text>
</comment>
<dbReference type="EMBL" id="EF678747">
    <property type="protein sequence ID" value="ABR18474.1"/>
    <property type="molecule type" value="mRNA"/>
</dbReference>
<evidence type="ECO:0000256" key="1">
    <source>
        <dbReference type="ARBA" id="ARBA00004477"/>
    </source>
</evidence>
<keyword evidence="2 8" id="KW-0812">Transmembrane</keyword>
<comment type="subcellular location">
    <subcellularLocation>
        <location evidence="1">Endoplasmic reticulum membrane</location>
        <topology evidence="1">Multi-pass membrane protein</topology>
    </subcellularLocation>
</comment>
<organism evidence="10">
    <name type="scientific">Picea sitchensis</name>
    <name type="common">Sitka spruce</name>
    <name type="synonym">Pinus sitchensis</name>
    <dbReference type="NCBI Taxonomy" id="3332"/>
    <lineage>
        <taxon>Eukaryota</taxon>
        <taxon>Viridiplantae</taxon>
        <taxon>Streptophyta</taxon>
        <taxon>Embryophyta</taxon>
        <taxon>Tracheophyta</taxon>
        <taxon>Spermatophyta</taxon>
        <taxon>Pinopsida</taxon>
        <taxon>Pinidae</taxon>
        <taxon>Conifers I</taxon>
        <taxon>Pinales</taxon>
        <taxon>Pinaceae</taxon>
        <taxon>Picea</taxon>
    </lineage>
</organism>
<accession>B8LS44</accession>
<evidence type="ECO:0000256" key="6">
    <source>
        <dbReference type="ARBA" id="ARBA00023136"/>
    </source>
</evidence>
<feature type="domain" description="Phosphatidic acid phosphatase type 2/haloperoxidase" evidence="9">
    <location>
        <begin position="92"/>
        <end position="218"/>
    </location>
</feature>
<feature type="transmembrane region" description="Helical" evidence="8">
    <location>
        <begin position="232"/>
        <end position="249"/>
    </location>
</feature>
<feature type="transmembrane region" description="Helical" evidence="8">
    <location>
        <begin position="200"/>
        <end position="220"/>
    </location>
</feature>
<feature type="transmembrane region" description="Helical" evidence="8">
    <location>
        <begin position="64"/>
        <end position="86"/>
    </location>
</feature>
<evidence type="ECO:0000256" key="4">
    <source>
        <dbReference type="ARBA" id="ARBA00022824"/>
    </source>
</evidence>
<dbReference type="OMA" id="GRWEYPY"/>
<evidence type="ECO:0000313" key="10">
    <source>
        <dbReference type="EMBL" id="ABR18474.1"/>
    </source>
</evidence>
<dbReference type="InterPro" id="IPR036938">
    <property type="entry name" value="PAP2/HPO_sf"/>
</dbReference>
<feature type="transmembrane region" description="Helical" evidence="8">
    <location>
        <begin position="6"/>
        <end position="24"/>
    </location>
</feature>
<dbReference type="CDD" id="cd03388">
    <property type="entry name" value="PAP2_SPPase1"/>
    <property type="match status" value="1"/>
</dbReference>
<keyword evidence="4" id="KW-0256">Endoplasmic reticulum</keyword>
<name>B8LS44_PICSI</name>